<sequence>MTIRISSRSESDTTQLFYIRRGNEPDPQKTSNLKGKLRLPRTPRNEIENIVKDFFFKLNLDRAPLCFPNLSYEDISMMRSVLRGRPTFEYGGLEIMNTLDMLFTFPSNVNALTNPNYQRHLAIEKKLGEVYNQIDFLEKEVAELREFREAMHKEFGVAMEEAYNSNPRMETLKNSSQEFYIETANRGLLVKGPVRTTNIRKKSVKGDDLHNRKERLLGVGLHCCRVHTANATCLPKRRLYTVISMTVK</sequence>
<organism evidence="1 2">
    <name type="scientific">Populus tomentosa</name>
    <name type="common">Chinese white poplar</name>
    <dbReference type="NCBI Taxonomy" id="118781"/>
    <lineage>
        <taxon>Eukaryota</taxon>
        <taxon>Viridiplantae</taxon>
        <taxon>Streptophyta</taxon>
        <taxon>Embryophyta</taxon>
        <taxon>Tracheophyta</taxon>
        <taxon>Spermatophyta</taxon>
        <taxon>Magnoliopsida</taxon>
        <taxon>eudicotyledons</taxon>
        <taxon>Gunneridae</taxon>
        <taxon>Pentapetalae</taxon>
        <taxon>rosids</taxon>
        <taxon>fabids</taxon>
        <taxon>Malpighiales</taxon>
        <taxon>Salicaceae</taxon>
        <taxon>Saliceae</taxon>
        <taxon>Populus</taxon>
    </lineage>
</organism>
<dbReference type="EMBL" id="JAAWWB010000001">
    <property type="protein sequence ID" value="KAG6792115.1"/>
    <property type="molecule type" value="Genomic_DNA"/>
</dbReference>
<gene>
    <name evidence="1" type="ORF">POTOM_001258</name>
</gene>
<evidence type="ECO:0000313" key="2">
    <source>
        <dbReference type="Proteomes" id="UP000886885"/>
    </source>
</evidence>
<comment type="caution">
    <text evidence="1">The sequence shown here is derived from an EMBL/GenBank/DDBJ whole genome shotgun (WGS) entry which is preliminary data.</text>
</comment>
<keyword evidence="2" id="KW-1185">Reference proteome</keyword>
<dbReference type="Proteomes" id="UP000886885">
    <property type="component" value="Chromosome 1A"/>
</dbReference>
<dbReference type="OrthoDB" id="10682755at2759"/>
<accession>A0A8X8DHL0</accession>
<reference evidence="1" key="1">
    <citation type="journal article" date="2020" name="bioRxiv">
        <title>Hybrid origin of Populus tomentosa Carr. identified through genome sequencing and phylogenomic analysis.</title>
        <authorList>
            <person name="An X."/>
            <person name="Gao K."/>
            <person name="Chen Z."/>
            <person name="Li J."/>
            <person name="Yang X."/>
            <person name="Yang X."/>
            <person name="Zhou J."/>
            <person name="Guo T."/>
            <person name="Zhao T."/>
            <person name="Huang S."/>
            <person name="Miao D."/>
            <person name="Khan W.U."/>
            <person name="Rao P."/>
            <person name="Ye M."/>
            <person name="Lei B."/>
            <person name="Liao W."/>
            <person name="Wang J."/>
            <person name="Ji L."/>
            <person name="Li Y."/>
            <person name="Guo B."/>
            <person name="Mustafa N.S."/>
            <person name="Li S."/>
            <person name="Yun Q."/>
            <person name="Keller S.R."/>
            <person name="Mao J."/>
            <person name="Zhang R."/>
            <person name="Strauss S.H."/>
        </authorList>
    </citation>
    <scope>NUCLEOTIDE SEQUENCE</scope>
    <source>
        <strain evidence="1">GM15</strain>
        <tissue evidence="1">Leaf</tissue>
    </source>
</reference>
<dbReference type="AlphaFoldDB" id="A0A8X8DHL0"/>
<protein>
    <submittedName>
        <fullName evidence="1">Uncharacterized protein</fullName>
    </submittedName>
</protein>
<name>A0A8X8DHL0_POPTO</name>
<evidence type="ECO:0000313" key="1">
    <source>
        <dbReference type="EMBL" id="KAG6792115.1"/>
    </source>
</evidence>
<proteinExistence type="predicted"/>